<dbReference type="PANTHER" id="PTHR36617:SF8">
    <property type="entry name" value="OS10G0457800 PROTEIN"/>
    <property type="match status" value="1"/>
</dbReference>
<reference evidence="2" key="1">
    <citation type="submission" date="2020-05" db="EMBL/GenBank/DDBJ databases">
        <title>WGS assembly of Panicum virgatum.</title>
        <authorList>
            <person name="Lovell J.T."/>
            <person name="Jenkins J."/>
            <person name="Shu S."/>
            <person name="Juenger T.E."/>
            <person name="Schmutz J."/>
        </authorList>
    </citation>
    <scope>NUCLEOTIDE SEQUENCE</scope>
    <source>
        <strain evidence="2">AP13</strain>
    </source>
</reference>
<protein>
    <recommendedName>
        <fullName evidence="1">Reverse transcriptase zinc-binding domain-containing protein</fullName>
    </recommendedName>
</protein>
<keyword evidence="3" id="KW-1185">Reference proteome</keyword>
<proteinExistence type="predicted"/>
<dbReference type="AlphaFoldDB" id="A0A8T0QHR2"/>
<name>A0A8T0QHR2_PANVG</name>
<evidence type="ECO:0000313" key="3">
    <source>
        <dbReference type="Proteomes" id="UP000823388"/>
    </source>
</evidence>
<dbReference type="EMBL" id="CM029050">
    <property type="protein sequence ID" value="KAG2569704.1"/>
    <property type="molecule type" value="Genomic_DNA"/>
</dbReference>
<dbReference type="Pfam" id="PF13966">
    <property type="entry name" value="zf-RVT"/>
    <property type="match status" value="1"/>
</dbReference>
<dbReference type="InterPro" id="IPR026960">
    <property type="entry name" value="RVT-Znf"/>
</dbReference>
<organism evidence="2 3">
    <name type="scientific">Panicum virgatum</name>
    <name type="common">Blackwell switchgrass</name>
    <dbReference type="NCBI Taxonomy" id="38727"/>
    <lineage>
        <taxon>Eukaryota</taxon>
        <taxon>Viridiplantae</taxon>
        <taxon>Streptophyta</taxon>
        <taxon>Embryophyta</taxon>
        <taxon>Tracheophyta</taxon>
        <taxon>Spermatophyta</taxon>
        <taxon>Magnoliopsida</taxon>
        <taxon>Liliopsida</taxon>
        <taxon>Poales</taxon>
        <taxon>Poaceae</taxon>
        <taxon>PACMAD clade</taxon>
        <taxon>Panicoideae</taxon>
        <taxon>Panicodae</taxon>
        <taxon>Paniceae</taxon>
        <taxon>Panicinae</taxon>
        <taxon>Panicum</taxon>
        <taxon>Panicum sect. Hiantes</taxon>
    </lineage>
</organism>
<evidence type="ECO:0000259" key="1">
    <source>
        <dbReference type="Pfam" id="PF13966"/>
    </source>
</evidence>
<gene>
    <name evidence="2" type="ORF">PVAP13_7NG435625</name>
</gene>
<accession>A0A8T0QHR2</accession>
<dbReference type="Proteomes" id="UP000823388">
    <property type="component" value="Chromosome 7N"/>
</dbReference>
<evidence type="ECO:0000313" key="2">
    <source>
        <dbReference type="EMBL" id="KAG2569704.1"/>
    </source>
</evidence>
<sequence>MLNLERFARALRLRWLWQEWVAPDKAWVGTETPFDNIDRLLFAACTTITLGNGSKTKFWSDGWLQGCRPKDLAPNLYKISKRKKISVQTAFTANSWIHDIPQQPGLTTTHLSELAALWIRTQNIQLQPNQQDQISWKLTTSGQYSASSTYKAQFFGCTKIKRSSYLRNSWAPPKCKFFIWRVTQNRVWTSDRLQKRGWTHSPSCPLCRFAPESALHLLAECRYTRRVWKLIAEWTAQPTMRTQEWQPSDSVAQWWQNSATTPSVPRKAMAIMTMLVSWEIWKERNRRVFRHHETSAPDLLSLIKQEALDWVVAGAKDLATLLSRE</sequence>
<feature type="domain" description="Reverse transcriptase zinc-binding" evidence="1">
    <location>
        <begin position="144"/>
        <end position="228"/>
    </location>
</feature>
<comment type="caution">
    <text evidence="2">The sequence shown here is derived from an EMBL/GenBank/DDBJ whole genome shotgun (WGS) entry which is preliminary data.</text>
</comment>
<dbReference type="PANTHER" id="PTHR36617">
    <property type="entry name" value="PROTEIN, PUTATIVE-RELATED"/>
    <property type="match status" value="1"/>
</dbReference>